<name>A0A418T1M4_9RHOB</name>
<dbReference type="EMBL" id="QZCG01000003">
    <property type="protein sequence ID" value="RJE87105.1"/>
    <property type="molecule type" value="Genomic_DNA"/>
</dbReference>
<evidence type="ECO:0000313" key="2">
    <source>
        <dbReference type="Proteomes" id="UP000284202"/>
    </source>
</evidence>
<dbReference type="Proteomes" id="UP000284202">
    <property type="component" value="Unassembled WGS sequence"/>
</dbReference>
<protein>
    <submittedName>
        <fullName evidence="1">Uncharacterized protein</fullName>
    </submittedName>
</protein>
<evidence type="ECO:0000313" key="1">
    <source>
        <dbReference type="EMBL" id="RJE87105.1"/>
    </source>
</evidence>
<gene>
    <name evidence="1" type="ORF">D3P04_04965</name>
</gene>
<reference evidence="2" key="1">
    <citation type="submission" date="2018-09" db="EMBL/GenBank/DDBJ databases">
        <title>Acidovorax cavernicola nov. sp. isolated from Gruta de las Maravillas (Aracena, Spain).</title>
        <authorList>
            <person name="Jurado V."/>
            <person name="Gutierrez-Patricio S."/>
            <person name="Gonzalez-Pimentel J.L."/>
            <person name="Miller A.Z."/>
            <person name="Laiz L."/>
            <person name="Saiz-Jimenez C."/>
        </authorList>
    </citation>
    <scope>NUCLEOTIDE SEQUENCE [LARGE SCALE GENOMIC DNA]</scope>
    <source>
        <strain evidence="2">1011MAR3C25</strain>
    </source>
</reference>
<dbReference type="OrthoDB" id="7874425at2"/>
<accession>A0A418T1M4</accession>
<dbReference type="RefSeq" id="WP_119746563.1">
    <property type="nucleotide sequence ID" value="NZ_QZCG01000003.1"/>
</dbReference>
<sequence length="80" mass="8854">MQASDLLQLATAFAGHRNLSLNTVAVYAANDGKFFMRIDAGGGCTLRTARKILSWFSDNWPSDLEWPRSIPRPQKSKDAA</sequence>
<dbReference type="AlphaFoldDB" id="A0A418T1M4"/>
<proteinExistence type="predicted"/>
<keyword evidence="2" id="KW-1185">Reference proteome</keyword>
<comment type="caution">
    <text evidence="1">The sequence shown here is derived from an EMBL/GenBank/DDBJ whole genome shotgun (WGS) entry which is preliminary data.</text>
</comment>
<organism evidence="1 2">
    <name type="scientific">Paracoccus onubensis</name>
    <dbReference type="NCBI Taxonomy" id="1675788"/>
    <lineage>
        <taxon>Bacteria</taxon>
        <taxon>Pseudomonadati</taxon>
        <taxon>Pseudomonadota</taxon>
        <taxon>Alphaproteobacteria</taxon>
        <taxon>Rhodobacterales</taxon>
        <taxon>Paracoccaceae</taxon>
        <taxon>Paracoccus</taxon>
    </lineage>
</organism>